<evidence type="ECO:0000313" key="4">
    <source>
        <dbReference type="Proteomes" id="UP000095228"/>
    </source>
</evidence>
<sequence>MDFPKPIDKRPQLALSSKSGLITKIEEREALLKQRADELAELERNLLEQREHLDASRHELEDKSRALIEAELLLKNQRMLHQKQFARLMEQNDLVELRAELEKKEDDFRKKEDFFNQTQQRLSEQLSAREADLKKREAWVSAEHEKATSNHSRRLQAIVFTDVVSYSALMQANESRTIQKVRTDLQRMQTEGAGQGGMLINTMGDGMLMIFPSAIQAVRFSLAMQNTFNRNPDPDALRHRFGIHIADVALLPDGGIAGDGVNIAARLESKAPNGGICLSEIVYFIVKGKLTLPPSEVEEIALKNIAEPVAVYKYSPEVIRSMPDSTVSTPPQAVLTEEERTAVPFPFSAPADAGRPVQS</sequence>
<proteinExistence type="predicted"/>
<name>A0A1D8AXM3_9BACT</name>
<dbReference type="CDD" id="cd07302">
    <property type="entry name" value="CHD"/>
    <property type="match status" value="1"/>
</dbReference>
<dbReference type="Pfam" id="PF00211">
    <property type="entry name" value="Guanylate_cyc"/>
    <property type="match status" value="1"/>
</dbReference>
<dbReference type="GO" id="GO:0004016">
    <property type="term" value="F:adenylate cyclase activity"/>
    <property type="evidence" value="ECO:0007669"/>
    <property type="project" value="UniProtKB-ARBA"/>
</dbReference>
<dbReference type="GO" id="GO:0006171">
    <property type="term" value="P:cAMP biosynthetic process"/>
    <property type="evidence" value="ECO:0007669"/>
    <property type="project" value="TreeGrafter"/>
</dbReference>
<dbReference type="InterPro" id="IPR001054">
    <property type="entry name" value="A/G_cyclase"/>
</dbReference>
<dbReference type="SMART" id="SM00044">
    <property type="entry name" value="CYCc"/>
    <property type="match status" value="1"/>
</dbReference>
<evidence type="ECO:0000256" key="1">
    <source>
        <dbReference type="SAM" id="Coils"/>
    </source>
</evidence>
<protein>
    <submittedName>
        <fullName evidence="3">Adenylate and Guanylate cyclase catalytic domain protein</fullName>
    </submittedName>
</protein>
<feature type="domain" description="Guanylate cyclase" evidence="2">
    <location>
        <begin position="157"/>
        <end position="268"/>
    </location>
</feature>
<dbReference type="Gene3D" id="3.30.70.1230">
    <property type="entry name" value="Nucleotide cyclase"/>
    <property type="match status" value="1"/>
</dbReference>
<evidence type="ECO:0000313" key="3">
    <source>
        <dbReference type="EMBL" id="AOS45634.1"/>
    </source>
</evidence>
<dbReference type="InterPro" id="IPR029787">
    <property type="entry name" value="Nucleotide_cyclase"/>
</dbReference>
<dbReference type="STRING" id="1838286.Verru16b_02718"/>
<reference evidence="3 4" key="1">
    <citation type="submission" date="2016-06" db="EMBL/GenBank/DDBJ databases">
        <title>Three novel species with peptidoglycan cell walls form the new genus Lacunisphaera gen. nov. in the family Opitutaceae of the verrucomicrobial subdivision 4.</title>
        <authorList>
            <person name="Rast P."/>
            <person name="Gloeckner I."/>
            <person name="Jogler M."/>
            <person name="Boedeker C."/>
            <person name="Jeske O."/>
            <person name="Wiegand S."/>
            <person name="Reinhardt R."/>
            <person name="Schumann P."/>
            <person name="Rohde M."/>
            <person name="Spring S."/>
            <person name="Gloeckner F.O."/>
            <person name="Jogler C."/>
        </authorList>
    </citation>
    <scope>NUCLEOTIDE SEQUENCE [LARGE SCALE GENOMIC DNA]</scope>
    <source>
        <strain evidence="3 4">IG16b</strain>
    </source>
</reference>
<feature type="coiled-coil region" evidence="1">
    <location>
        <begin position="22"/>
        <end position="63"/>
    </location>
</feature>
<dbReference type="RefSeq" id="WP_069962760.1">
    <property type="nucleotide sequence ID" value="NZ_CP016094.1"/>
</dbReference>
<dbReference type="SUPFAM" id="SSF55073">
    <property type="entry name" value="Nucleotide cyclase"/>
    <property type="match status" value="1"/>
</dbReference>
<dbReference type="PANTHER" id="PTHR43081:SF19">
    <property type="entry name" value="PH-SENSITIVE ADENYLATE CYCLASE RV1264"/>
    <property type="match status" value="1"/>
</dbReference>
<evidence type="ECO:0000259" key="2">
    <source>
        <dbReference type="PROSITE" id="PS50125"/>
    </source>
</evidence>
<keyword evidence="1" id="KW-0175">Coiled coil</keyword>
<gene>
    <name evidence="3" type="ORF">Verru16b_02718</name>
</gene>
<dbReference type="KEGG" id="obg:Verru16b_02718"/>
<dbReference type="Proteomes" id="UP000095228">
    <property type="component" value="Chromosome"/>
</dbReference>
<dbReference type="OrthoDB" id="54411at2"/>
<keyword evidence="4" id="KW-1185">Reference proteome</keyword>
<dbReference type="EMBL" id="CP016094">
    <property type="protein sequence ID" value="AOS45634.1"/>
    <property type="molecule type" value="Genomic_DNA"/>
</dbReference>
<dbReference type="PANTHER" id="PTHR43081">
    <property type="entry name" value="ADENYLATE CYCLASE, TERMINAL-DIFFERENTIATION SPECIFIC-RELATED"/>
    <property type="match status" value="1"/>
</dbReference>
<dbReference type="InterPro" id="IPR050697">
    <property type="entry name" value="Adenylyl/Guanylyl_Cyclase_3/4"/>
</dbReference>
<dbReference type="AlphaFoldDB" id="A0A1D8AXM3"/>
<organism evidence="3 4">
    <name type="scientific">Lacunisphaera limnophila</name>
    <dbReference type="NCBI Taxonomy" id="1838286"/>
    <lineage>
        <taxon>Bacteria</taxon>
        <taxon>Pseudomonadati</taxon>
        <taxon>Verrucomicrobiota</taxon>
        <taxon>Opitutia</taxon>
        <taxon>Opitutales</taxon>
        <taxon>Opitutaceae</taxon>
        <taxon>Lacunisphaera</taxon>
    </lineage>
</organism>
<feature type="coiled-coil region" evidence="1">
    <location>
        <begin position="87"/>
        <end position="114"/>
    </location>
</feature>
<dbReference type="PROSITE" id="PS50125">
    <property type="entry name" value="GUANYLATE_CYCLASE_2"/>
    <property type="match status" value="1"/>
</dbReference>
<accession>A0A1D8AXM3</accession>
<dbReference type="GO" id="GO:0035556">
    <property type="term" value="P:intracellular signal transduction"/>
    <property type="evidence" value="ECO:0007669"/>
    <property type="project" value="InterPro"/>
</dbReference>